<evidence type="ECO:0000313" key="2">
    <source>
        <dbReference type="Proteomes" id="UP001152888"/>
    </source>
</evidence>
<gene>
    <name evidence="1" type="ORF">ACAOBT_LOCUS24568</name>
</gene>
<name>A0A9P0PTY3_ACAOB</name>
<comment type="caution">
    <text evidence="1">The sequence shown here is derived from an EMBL/GenBank/DDBJ whole genome shotgun (WGS) entry which is preliminary data.</text>
</comment>
<organism evidence="1 2">
    <name type="scientific">Acanthoscelides obtectus</name>
    <name type="common">Bean weevil</name>
    <name type="synonym">Bruchus obtectus</name>
    <dbReference type="NCBI Taxonomy" id="200917"/>
    <lineage>
        <taxon>Eukaryota</taxon>
        <taxon>Metazoa</taxon>
        <taxon>Ecdysozoa</taxon>
        <taxon>Arthropoda</taxon>
        <taxon>Hexapoda</taxon>
        <taxon>Insecta</taxon>
        <taxon>Pterygota</taxon>
        <taxon>Neoptera</taxon>
        <taxon>Endopterygota</taxon>
        <taxon>Coleoptera</taxon>
        <taxon>Polyphaga</taxon>
        <taxon>Cucujiformia</taxon>
        <taxon>Chrysomeloidea</taxon>
        <taxon>Chrysomelidae</taxon>
        <taxon>Bruchinae</taxon>
        <taxon>Bruchini</taxon>
        <taxon>Acanthoscelides</taxon>
    </lineage>
</organism>
<dbReference type="Proteomes" id="UP001152888">
    <property type="component" value="Unassembled WGS sequence"/>
</dbReference>
<keyword evidence="2" id="KW-1185">Reference proteome</keyword>
<sequence>MAANNNYEYLPNGYVVENVSIENVLNALRGKGKDDVSVANTVDSQLSGLRWRAASPDNEKAR</sequence>
<protein>
    <submittedName>
        <fullName evidence="1">Uncharacterized protein</fullName>
    </submittedName>
</protein>
<reference evidence="1" key="1">
    <citation type="submission" date="2022-03" db="EMBL/GenBank/DDBJ databases">
        <authorList>
            <person name="Sayadi A."/>
        </authorList>
    </citation>
    <scope>NUCLEOTIDE SEQUENCE</scope>
</reference>
<evidence type="ECO:0000313" key="1">
    <source>
        <dbReference type="EMBL" id="CAH1998775.1"/>
    </source>
</evidence>
<accession>A0A9P0PTY3</accession>
<dbReference type="EMBL" id="CAKOFQ010007340">
    <property type="protein sequence ID" value="CAH1998775.1"/>
    <property type="molecule type" value="Genomic_DNA"/>
</dbReference>
<dbReference type="AlphaFoldDB" id="A0A9P0PTY3"/>
<proteinExistence type="predicted"/>